<feature type="domain" description="Carbohydrate kinase PfkB" evidence="3">
    <location>
        <begin position="28"/>
        <end position="336"/>
    </location>
</feature>
<dbReference type="InterPro" id="IPR011611">
    <property type="entry name" value="PfkB_dom"/>
</dbReference>
<accession>A0A239ZK57</accession>
<keyword evidence="1 4" id="KW-0808">Transferase</keyword>
<dbReference type="GO" id="GO:0004747">
    <property type="term" value="F:ribokinase activity"/>
    <property type="evidence" value="ECO:0007669"/>
    <property type="project" value="UniProtKB-EC"/>
</dbReference>
<dbReference type="PROSITE" id="PS00584">
    <property type="entry name" value="PFKB_KINASES_2"/>
    <property type="match status" value="1"/>
</dbReference>
<evidence type="ECO:0000256" key="1">
    <source>
        <dbReference type="ARBA" id="ARBA00022679"/>
    </source>
</evidence>
<evidence type="ECO:0000259" key="3">
    <source>
        <dbReference type="Pfam" id="PF00294"/>
    </source>
</evidence>
<dbReference type="Pfam" id="PF00294">
    <property type="entry name" value="PfkB"/>
    <property type="match status" value="1"/>
</dbReference>
<sequence>MQVTIASVTATPERPRDIVYDTHPFDIVGIGASTLDRFVMVKAFPTGREVQEAVMTAVDGGGPVATALATAGKYGLDTVMIDVIGDDIGGTHILDDFDYYNVETSHIESARDSKSASATILVNEKTGDRAIFFERSTAPELESLDKHKACIEGGHILHINGRHRKCLIEAMTICKQSGNLVSLDGGANRYDEGLKDITRASDIVIVARDYAEEYTGTKDLEEACRIIHERGAYIAGVTDGAEGSYFVWPDGTFYRCPAFPQYTVLDTTGAGDSFHGAFLTVIAKTIRNMRVECEGRRSAREVLLDCSNTIFESAADFASAVASLNTQRLGGRSGLPSLEDAVALANSR</sequence>
<evidence type="ECO:0000313" key="5">
    <source>
        <dbReference type="Proteomes" id="UP000214973"/>
    </source>
</evidence>
<dbReference type="EC" id="2.7.1.15" evidence="4"/>
<dbReference type="AlphaFoldDB" id="A0A239ZK57"/>
<name>A0A239ZK57_9FIRM</name>
<proteinExistence type="predicted"/>
<dbReference type="PANTHER" id="PTHR42774">
    <property type="entry name" value="PHOSPHOTRANSFERASE SYSTEM TRANSPORT PROTEIN"/>
    <property type="match status" value="1"/>
</dbReference>
<evidence type="ECO:0000256" key="2">
    <source>
        <dbReference type="ARBA" id="ARBA00022777"/>
    </source>
</evidence>
<keyword evidence="2 4" id="KW-0418">Kinase</keyword>
<protein>
    <submittedName>
        <fullName evidence="4">Ribokinase</fullName>
        <ecNumber evidence="4">2.7.1.15</ecNumber>
    </submittedName>
</protein>
<keyword evidence="5" id="KW-1185">Reference proteome</keyword>
<dbReference type="InterPro" id="IPR002173">
    <property type="entry name" value="Carboh/pur_kinase_PfkB_CS"/>
</dbReference>
<reference evidence="4 5" key="1">
    <citation type="submission" date="2017-06" db="EMBL/GenBank/DDBJ databases">
        <authorList>
            <consortium name="Pathogen Informatics"/>
        </authorList>
    </citation>
    <scope>NUCLEOTIDE SEQUENCE [LARGE SCALE GENOMIC DNA]</scope>
    <source>
        <strain evidence="4 5">NCTC12018</strain>
    </source>
</reference>
<dbReference type="Proteomes" id="UP000214973">
    <property type="component" value="Chromosome 1"/>
</dbReference>
<evidence type="ECO:0000313" key="4">
    <source>
        <dbReference type="EMBL" id="SNV71148.1"/>
    </source>
</evidence>
<dbReference type="InterPro" id="IPR052562">
    <property type="entry name" value="Ketohexokinase-related"/>
</dbReference>
<organism evidence="4 5">
    <name type="scientific">Veillonella rodentium</name>
    <dbReference type="NCBI Taxonomy" id="248315"/>
    <lineage>
        <taxon>Bacteria</taxon>
        <taxon>Bacillati</taxon>
        <taxon>Bacillota</taxon>
        <taxon>Negativicutes</taxon>
        <taxon>Veillonellales</taxon>
        <taxon>Veillonellaceae</taxon>
        <taxon>Veillonella</taxon>
    </lineage>
</organism>
<dbReference type="Gene3D" id="3.40.1190.20">
    <property type="match status" value="1"/>
</dbReference>
<gene>
    <name evidence="4" type="primary">rbsK_2</name>
    <name evidence="4" type="ORF">SAMEA44547418_01416</name>
</gene>
<dbReference type="InterPro" id="IPR029056">
    <property type="entry name" value="Ribokinase-like"/>
</dbReference>
<dbReference type="KEGG" id="vrm:44547418_01416"/>
<dbReference type="PANTHER" id="PTHR42774:SF3">
    <property type="entry name" value="KETOHEXOKINASE"/>
    <property type="match status" value="1"/>
</dbReference>
<dbReference type="SUPFAM" id="SSF53613">
    <property type="entry name" value="Ribokinase-like"/>
    <property type="match status" value="1"/>
</dbReference>
<dbReference type="EMBL" id="LT906470">
    <property type="protein sequence ID" value="SNV71148.1"/>
    <property type="molecule type" value="Genomic_DNA"/>
</dbReference>